<dbReference type="AlphaFoldDB" id="A0A238Y0Q2"/>
<sequence>MEDQTFKYRRSVLMVPIIAIVLIWLIYFIEIKFSYNFNKYGIYPKTFKGLRGILFSPFIHSNANHLFNNSIPLAVMLTSLYYFYNKIANRVLFFGLILSGLLTWLIARPAMHIGASGIVYLLVSFVFFSGIFRKYYRLTALSLIVVFLYGGMVWYIFPTEERISWEGHLSGFLVGFIFSFIFRKMGPQPEKFNFIKNEEFEKLFDEDGNYNPPEELEEKLDIEVKDNNN</sequence>
<dbReference type="Gene3D" id="1.20.1540.10">
    <property type="entry name" value="Rhomboid-like"/>
    <property type="match status" value="1"/>
</dbReference>
<dbReference type="PANTHER" id="PTHR43066">
    <property type="entry name" value="RHOMBOID-RELATED PROTEIN"/>
    <property type="match status" value="1"/>
</dbReference>
<dbReference type="RefSeq" id="WP_089378529.1">
    <property type="nucleotide sequence ID" value="NZ_FZNX01000003.1"/>
</dbReference>
<feature type="transmembrane region" description="Helical" evidence="8">
    <location>
        <begin position="66"/>
        <end position="84"/>
    </location>
</feature>
<evidence type="ECO:0000256" key="8">
    <source>
        <dbReference type="SAM" id="Phobius"/>
    </source>
</evidence>
<protein>
    <submittedName>
        <fullName evidence="10">Membrane associated serine protease, rhomboid family</fullName>
    </submittedName>
</protein>
<name>A0A238Y0Q2_9FLAO</name>
<dbReference type="EMBL" id="FZNX01000003">
    <property type="protein sequence ID" value="SNR64560.1"/>
    <property type="molecule type" value="Genomic_DNA"/>
</dbReference>
<evidence type="ECO:0000256" key="1">
    <source>
        <dbReference type="ARBA" id="ARBA00004141"/>
    </source>
</evidence>
<evidence type="ECO:0000313" key="11">
    <source>
        <dbReference type="Proteomes" id="UP000198412"/>
    </source>
</evidence>
<evidence type="ECO:0000256" key="6">
    <source>
        <dbReference type="ARBA" id="ARBA00022989"/>
    </source>
</evidence>
<proteinExistence type="inferred from homology"/>
<feature type="transmembrane region" description="Helical" evidence="8">
    <location>
        <begin position="138"/>
        <end position="157"/>
    </location>
</feature>
<comment type="similarity">
    <text evidence="2">Belongs to the peptidase S54 family.</text>
</comment>
<keyword evidence="11" id="KW-1185">Reference proteome</keyword>
<evidence type="ECO:0000256" key="4">
    <source>
        <dbReference type="ARBA" id="ARBA00022692"/>
    </source>
</evidence>
<feature type="transmembrane region" description="Helical" evidence="8">
    <location>
        <begin position="113"/>
        <end position="131"/>
    </location>
</feature>
<evidence type="ECO:0000259" key="9">
    <source>
        <dbReference type="Pfam" id="PF01694"/>
    </source>
</evidence>
<feature type="transmembrane region" description="Helical" evidence="8">
    <location>
        <begin position="91"/>
        <end position="107"/>
    </location>
</feature>
<dbReference type="SUPFAM" id="SSF144091">
    <property type="entry name" value="Rhomboid-like"/>
    <property type="match status" value="1"/>
</dbReference>
<evidence type="ECO:0000313" key="10">
    <source>
        <dbReference type="EMBL" id="SNR64560.1"/>
    </source>
</evidence>
<evidence type="ECO:0000256" key="2">
    <source>
        <dbReference type="ARBA" id="ARBA00009045"/>
    </source>
</evidence>
<evidence type="ECO:0000256" key="5">
    <source>
        <dbReference type="ARBA" id="ARBA00022801"/>
    </source>
</evidence>
<keyword evidence="6 8" id="KW-1133">Transmembrane helix</keyword>
<dbReference type="GO" id="GO:0016020">
    <property type="term" value="C:membrane"/>
    <property type="evidence" value="ECO:0007669"/>
    <property type="project" value="UniProtKB-SubCell"/>
</dbReference>
<organism evidence="10 11">
    <name type="scientific">Lutibacter flavus</name>
    <dbReference type="NCBI Taxonomy" id="691689"/>
    <lineage>
        <taxon>Bacteria</taxon>
        <taxon>Pseudomonadati</taxon>
        <taxon>Bacteroidota</taxon>
        <taxon>Flavobacteriia</taxon>
        <taxon>Flavobacteriales</taxon>
        <taxon>Flavobacteriaceae</taxon>
        <taxon>Lutibacter</taxon>
    </lineage>
</organism>
<feature type="transmembrane region" description="Helical" evidence="8">
    <location>
        <begin position="163"/>
        <end position="182"/>
    </location>
</feature>
<keyword evidence="5" id="KW-0378">Hydrolase</keyword>
<reference evidence="11" key="1">
    <citation type="submission" date="2017-06" db="EMBL/GenBank/DDBJ databases">
        <authorList>
            <person name="Varghese N."/>
            <person name="Submissions S."/>
        </authorList>
    </citation>
    <scope>NUCLEOTIDE SEQUENCE [LARGE SCALE GENOMIC DNA]</scope>
    <source>
        <strain evidence="11">DSM 27993</strain>
    </source>
</reference>
<gene>
    <name evidence="10" type="ORF">SAMN04488111_2260</name>
</gene>
<dbReference type="InterPro" id="IPR035952">
    <property type="entry name" value="Rhomboid-like_sf"/>
</dbReference>
<evidence type="ECO:0000256" key="3">
    <source>
        <dbReference type="ARBA" id="ARBA00022670"/>
    </source>
</evidence>
<dbReference type="Proteomes" id="UP000198412">
    <property type="component" value="Unassembled WGS sequence"/>
</dbReference>
<dbReference type="GO" id="GO:0006508">
    <property type="term" value="P:proteolysis"/>
    <property type="evidence" value="ECO:0007669"/>
    <property type="project" value="UniProtKB-KW"/>
</dbReference>
<dbReference type="OrthoDB" id="465874at2"/>
<keyword evidence="4 8" id="KW-0812">Transmembrane</keyword>
<dbReference type="PANTHER" id="PTHR43066:SF1">
    <property type="entry name" value="RHOMBOID PROTEIN 2"/>
    <property type="match status" value="1"/>
</dbReference>
<dbReference type="InterPro" id="IPR022764">
    <property type="entry name" value="Peptidase_S54_rhomboid_dom"/>
</dbReference>
<comment type="subcellular location">
    <subcellularLocation>
        <location evidence="1">Membrane</location>
        <topology evidence="1">Multi-pass membrane protein</topology>
    </subcellularLocation>
</comment>
<feature type="transmembrane region" description="Helical" evidence="8">
    <location>
        <begin position="12"/>
        <end position="29"/>
    </location>
</feature>
<keyword evidence="3 10" id="KW-0645">Protease</keyword>
<feature type="domain" description="Peptidase S54 rhomboid" evidence="9">
    <location>
        <begin position="52"/>
        <end position="183"/>
    </location>
</feature>
<keyword evidence="7 8" id="KW-0472">Membrane</keyword>
<dbReference type="Pfam" id="PF01694">
    <property type="entry name" value="Rhomboid"/>
    <property type="match status" value="1"/>
</dbReference>
<evidence type="ECO:0000256" key="7">
    <source>
        <dbReference type="ARBA" id="ARBA00023136"/>
    </source>
</evidence>
<accession>A0A238Y0Q2</accession>
<dbReference type="GO" id="GO:0004252">
    <property type="term" value="F:serine-type endopeptidase activity"/>
    <property type="evidence" value="ECO:0007669"/>
    <property type="project" value="InterPro"/>
</dbReference>